<dbReference type="Gene3D" id="2.130.10.10">
    <property type="entry name" value="YVTN repeat-like/Quinoprotein amine dehydrogenase"/>
    <property type="match status" value="1"/>
</dbReference>
<protein>
    <submittedName>
        <fullName evidence="2">Uncharacterized protein</fullName>
    </submittedName>
</protein>
<reference evidence="2 3" key="1">
    <citation type="journal article" date="2011" name="J. Bacteriol.">
        <title>Genome sequence of the verrucomicrobium Opitutus terrae PB90-1, an abundant inhabitant of rice paddy soil ecosystems.</title>
        <authorList>
            <person name="van Passel M.W."/>
            <person name="Kant R."/>
            <person name="Palva A."/>
            <person name="Copeland A."/>
            <person name="Lucas S."/>
            <person name="Lapidus A."/>
            <person name="Glavina del Rio T."/>
            <person name="Pitluck S."/>
            <person name="Goltsman E."/>
            <person name="Clum A."/>
            <person name="Sun H."/>
            <person name="Schmutz J."/>
            <person name="Larimer F.W."/>
            <person name="Land M.L."/>
            <person name="Hauser L."/>
            <person name="Kyrpides N."/>
            <person name="Mikhailova N."/>
            <person name="Richardson P.P."/>
            <person name="Janssen P.H."/>
            <person name="de Vos W.M."/>
            <person name="Smidt H."/>
        </authorList>
    </citation>
    <scope>NUCLEOTIDE SEQUENCE [LARGE SCALE GENOMIC DNA]</scope>
    <source>
        <strain evidence="3">DSM 11246 / JCM 15787 / PB90-1</strain>
    </source>
</reference>
<dbReference type="Proteomes" id="UP000007013">
    <property type="component" value="Chromosome"/>
</dbReference>
<keyword evidence="3" id="KW-1185">Reference proteome</keyword>
<proteinExistence type="predicted"/>
<gene>
    <name evidence="2" type="ordered locus">Oter_3375</name>
</gene>
<evidence type="ECO:0000313" key="3">
    <source>
        <dbReference type="Proteomes" id="UP000007013"/>
    </source>
</evidence>
<dbReference type="KEGG" id="ote:Oter_3375"/>
<name>B1ZU90_OPITP</name>
<dbReference type="RefSeq" id="WP_012376181.1">
    <property type="nucleotide sequence ID" value="NC_010571.1"/>
</dbReference>
<accession>B1ZU90</accession>
<dbReference type="eggNOG" id="COG3827">
    <property type="taxonomic scope" value="Bacteria"/>
</dbReference>
<dbReference type="HOGENOM" id="CLU_445381_0_0_0"/>
<evidence type="ECO:0000313" key="2">
    <source>
        <dbReference type="EMBL" id="ACB76652.1"/>
    </source>
</evidence>
<dbReference type="OrthoDB" id="7432468at2"/>
<dbReference type="InterPro" id="IPR011048">
    <property type="entry name" value="Haem_d1_sf"/>
</dbReference>
<keyword evidence="1" id="KW-0732">Signal</keyword>
<sequence>MKILTQLVSCLAVLATALPASVRAGDSDARETDLQHSDAPGTGYSAAQLSWTKSAVDARLGPSFEQLNPGVPDTRPTVPKRPSKIPPDKFYVRIRPYELGDHPEPDGDYWSDSGNVAYIPDDPADDPGLDRIQTYAYYSKVFAISPRLDHASGRPHPEPQTRDAHYVALNGGPLQQPVAMVRNYAMEQNEAIVIYRDGLFAVAGTQTSRGPKERPYPGFKFPPNKVPRAVAVTTSNEFALVTVWDTDRHVGQLAVVALEGKYLPFHTWPYMALPNQGSFSDFKLLGYVDLPMAAPDSVAAASNGLWTGPSATGGRVLSQIDLSDDRSRALVYEGAWQSVVARSGYAIVASKDDDKVVILDLTPLFSYARESWLSSNSNFQETLAARGSEPTQFPQTFDVRPGIKPEIVWYSTMKSPTAVLAGQRVGHHSTDRFKAYVATEDGTVHIIDTSSLMVRSSRQVRGRLREIGTVRVGRNPTSMAFARHTARNLPLLPPPRKGGRDSSDPLNNLFYVACRGDRTIDAVVTLHGKGVVYERVQDSRIGDPVAVGVARRGNILLVADFAGKKVLSFLMGPVKDRRNNQLYTPIDPNFSYEFAGELHLNGSPFLVNSTNVN</sequence>
<organism evidence="2 3">
    <name type="scientific">Opitutus terrae (strain DSM 11246 / JCM 15787 / PB90-1)</name>
    <dbReference type="NCBI Taxonomy" id="452637"/>
    <lineage>
        <taxon>Bacteria</taxon>
        <taxon>Pseudomonadati</taxon>
        <taxon>Verrucomicrobiota</taxon>
        <taxon>Opitutia</taxon>
        <taxon>Opitutales</taxon>
        <taxon>Opitutaceae</taxon>
        <taxon>Opitutus</taxon>
    </lineage>
</organism>
<feature type="chain" id="PRO_5002774582" evidence="1">
    <location>
        <begin position="25"/>
        <end position="613"/>
    </location>
</feature>
<dbReference type="InterPro" id="IPR015943">
    <property type="entry name" value="WD40/YVTN_repeat-like_dom_sf"/>
</dbReference>
<dbReference type="AlphaFoldDB" id="B1ZU90"/>
<evidence type="ECO:0000256" key="1">
    <source>
        <dbReference type="SAM" id="SignalP"/>
    </source>
</evidence>
<dbReference type="SUPFAM" id="SSF51004">
    <property type="entry name" value="C-terminal (heme d1) domain of cytochrome cd1-nitrite reductase"/>
    <property type="match status" value="1"/>
</dbReference>
<feature type="signal peptide" evidence="1">
    <location>
        <begin position="1"/>
        <end position="24"/>
    </location>
</feature>
<dbReference type="EMBL" id="CP001032">
    <property type="protein sequence ID" value="ACB76652.1"/>
    <property type="molecule type" value="Genomic_DNA"/>
</dbReference>